<gene>
    <name evidence="1" type="ORF">BaRGS_00029332</name>
</gene>
<organism evidence="1 2">
    <name type="scientific">Batillaria attramentaria</name>
    <dbReference type="NCBI Taxonomy" id="370345"/>
    <lineage>
        <taxon>Eukaryota</taxon>
        <taxon>Metazoa</taxon>
        <taxon>Spiralia</taxon>
        <taxon>Lophotrochozoa</taxon>
        <taxon>Mollusca</taxon>
        <taxon>Gastropoda</taxon>
        <taxon>Caenogastropoda</taxon>
        <taxon>Sorbeoconcha</taxon>
        <taxon>Cerithioidea</taxon>
        <taxon>Batillariidae</taxon>
        <taxon>Batillaria</taxon>
    </lineage>
</organism>
<keyword evidence="2" id="KW-1185">Reference proteome</keyword>
<reference evidence="1 2" key="1">
    <citation type="journal article" date="2023" name="Sci. Data">
        <title>Genome assembly of the Korean intertidal mud-creeper Batillaria attramentaria.</title>
        <authorList>
            <person name="Patra A.K."/>
            <person name="Ho P.T."/>
            <person name="Jun S."/>
            <person name="Lee S.J."/>
            <person name="Kim Y."/>
            <person name="Won Y.J."/>
        </authorList>
    </citation>
    <scope>NUCLEOTIDE SEQUENCE [LARGE SCALE GENOMIC DNA]</scope>
    <source>
        <strain evidence="1">Wonlab-2016</strain>
    </source>
</reference>
<proteinExistence type="predicted"/>
<evidence type="ECO:0000313" key="1">
    <source>
        <dbReference type="EMBL" id="KAK7479415.1"/>
    </source>
</evidence>
<dbReference type="AlphaFoldDB" id="A0ABD0JXM8"/>
<protein>
    <submittedName>
        <fullName evidence="1">Uncharacterized protein</fullName>
    </submittedName>
</protein>
<dbReference type="EMBL" id="JACVVK020000303">
    <property type="protein sequence ID" value="KAK7479415.1"/>
    <property type="molecule type" value="Genomic_DNA"/>
</dbReference>
<evidence type="ECO:0000313" key="2">
    <source>
        <dbReference type="Proteomes" id="UP001519460"/>
    </source>
</evidence>
<dbReference type="Proteomes" id="UP001519460">
    <property type="component" value="Unassembled WGS sequence"/>
</dbReference>
<sequence length="77" mass="8565">MYNTRSVTPSSAPVRRELWYYSCHQYWHSGIVSGKELSHMQAGSHWSKGPLLGTIVAVSLSLDRKNEARRGGLGFGT</sequence>
<accession>A0ABD0JXM8</accession>
<name>A0ABD0JXM8_9CAEN</name>
<comment type="caution">
    <text evidence="1">The sequence shown here is derived from an EMBL/GenBank/DDBJ whole genome shotgun (WGS) entry which is preliminary data.</text>
</comment>